<organism evidence="3 4">
    <name type="scientific">Microbacterium aquimaris</name>
    <dbReference type="NCBI Taxonomy" id="459816"/>
    <lineage>
        <taxon>Bacteria</taxon>
        <taxon>Bacillati</taxon>
        <taxon>Actinomycetota</taxon>
        <taxon>Actinomycetes</taxon>
        <taxon>Micrococcales</taxon>
        <taxon>Microbacteriaceae</taxon>
        <taxon>Microbacterium</taxon>
    </lineage>
</organism>
<keyword evidence="1" id="KW-1133">Transmembrane helix</keyword>
<dbReference type="Pfam" id="PF14258">
    <property type="entry name" value="DUF4350"/>
    <property type="match status" value="1"/>
</dbReference>
<evidence type="ECO:0000256" key="1">
    <source>
        <dbReference type="SAM" id="Phobius"/>
    </source>
</evidence>
<name>A0ABU5N683_9MICO</name>
<dbReference type="Proteomes" id="UP001291912">
    <property type="component" value="Unassembled WGS sequence"/>
</dbReference>
<evidence type="ECO:0000313" key="4">
    <source>
        <dbReference type="Proteomes" id="UP001291912"/>
    </source>
</evidence>
<keyword evidence="1" id="KW-0812">Transmembrane</keyword>
<proteinExistence type="predicted"/>
<keyword evidence="4" id="KW-1185">Reference proteome</keyword>
<sequence length="385" mass="39678">MTVLEAPPRRGRAVLAWLVIAVGFLVVGLVGSLLAGIGQRAERGALDPDSAGPAGTRALVEILRANGVDVTVTRSWEEALESLAGEPATLFLPDTPQLSDDAVAALAGAATTTVFGDPASRILRGYFDGAVPAGFATADLAPACDLPAALRADRAAVQGLFTAGGSATACYRDGDAYGLLVSGPHTAVDADGVFTNDALADAGNAALALGLLGSHERVIWYVASAGDSDLPVTDPTLGELTPPWVTPAITLLVLAGIVAGIARGRRFGPLVAERLPVTVRARETDEGRGRLYASAHDAPHAAAQLRRGAVRRLAGLVGLGAADPPERVADAVAELLGGDRRVIRALLIDEIPRGDGELVELSDRLRGLESAVRARLYAPGERTRT</sequence>
<protein>
    <submittedName>
        <fullName evidence="3">DUF4350 domain-containing protein</fullName>
    </submittedName>
</protein>
<comment type="caution">
    <text evidence="3">The sequence shown here is derived from an EMBL/GenBank/DDBJ whole genome shotgun (WGS) entry which is preliminary data.</text>
</comment>
<dbReference type="EMBL" id="JAWJYN010000001">
    <property type="protein sequence ID" value="MDZ8161574.1"/>
    <property type="molecule type" value="Genomic_DNA"/>
</dbReference>
<gene>
    <name evidence="3" type="ORF">R2Q92_06950</name>
</gene>
<evidence type="ECO:0000313" key="3">
    <source>
        <dbReference type="EMBL" id="MDZ8161574.1"/>
    </source>
</evidence>
<feature type="domain" description="DUF4350" evidence="2">
    <location>
        <begin position="48"/>
        <end position="212"/>
    </location>
</feature>
<reference evidence="3 4" key="1">
    <citation type="submission" date="2023-10" db="EMBL/GenBank/DDBJ databases">
        <title>Microbacterium xanthum sp. nov., isolated from seaweed.</title>
        <authorList>
            <person name="Lee S.D."/>
        </authorList>
    </citation>
    <scope>NUCLEOTIDE SEQUENCE [LARGE SCALE GENOMIC DNA]</scope>
    <source>
        <strain evidence="3 4">KCTC 19124</strain>
    </source>
</reference>
<feature type="transmembrane region" description="Helical" evidence="1">
    <location>
        <begin position="12"/>
        <end position="37"/>
    </location>
</feature>
<dbReference type="RefSeq" id="WP_194425069.1">
    <property type="nucleotide sequence ID" value="NZ_BAAAPT010000001.1"/>
</dbReference>
<dbReference type="InterPro" id="IPR025646">
    <property type="entry name" value="DUF4350"/>
</dbReference>
<accession>A0ABU5N683</accession>
<keyword evidence="1" id="KW-0472">Membrane</keyword>
<evidence type="ECO:0000259" key="2">
    <source>
        <dbReference type="Pfam" id="PF14258"/>
    </source>
</evidence>